<evidence type="ECO:0000256" key="2">
    <source>
        <dbReference type="ARBA" id="ARBA00022840"/>
    </source>
</evidence>
<dbReference type="GO" id="GO:0034663">
    <property type="term" value="C:endoplasmic reticulum chaperone complex"/>
    <property type="evidence" value="ECO:0007669"/>
    <property type="project" value="TreeGrafter"/>
</dbReference>
<evidence type="ECO:0000313" key="7">
    <source>
        <dbReference type="Proteomes" id="UP001146793"/>
    </source>
</evidence>
<feature type="signal peptide" evidence="5">
    <location>
        <begin position="1"/>
        <end position="22"/>
    </location>
</feature>
<evidence type="ECO:0000256" key="3">
    <source>
        <dbReference type="ARBA" id="ARBA00023186"/>
    </source>
</evidence>
<keyword evidence="2" id="KW-0067">ATP-binding</keyword>
<dbReference type="Gene3D" id="3.90.640.10">
    <property type="entry name" value="Actin, Chain A, domain 4"/>
    <property type="match status" value="1"/>
</dbReference>
<sequence>MRKNTTIAVTIFLALFLTFLEAAIIGIDFGTESTKISVQDFQRPLQIALTPSSQRSAFQQISFADGERLFGSEANSVSLKNPEHTITNLKQILQLNDEEILQQISGLEFQHLFDSETKTIYMTLNDEHNLFGLCETESETERESQSDTEKEQEQEQEQEQGQEQEIESLTKEECKFQLSGEEVVGMFLQHVQGIAMSYLKIEDKKKVKDCVITVPSYFGQKERRSLLDAAKIANLNVMSLMNDHSAFAMRYASNQLSKLKEHKKLNLLLLDVGAGSTVSSLIEFQAIEKASMIKGRNRTSVRIKVLSTSWNLDLSGNAIDEKILQYLIKQFDKENEGKFPIGDFKRSIQESPLSVRKLKKIVPKLKSVLSVNTQAFQYIDNLIEGVDWNIKISRKELEEIGKDLWPKISLPIVESITKAKISKEDIDSIELVGGSARIPIIQKGILNFFENRLELKKSINFDEGATLGAGLYAASLSSQFRVPDLTILDSPMLDITLKYKMLNDNQEEIEKKLVIFSQKDYLPITKKFKFKNFDDVLKMNIFEGKKEKPLLKIKFTKLKQILSDYNYDSSSEEKPYIILSLKINQNGLIEIIDNKLIFQFAKENEDQDQDQKQEDEQEDDEDELEIENENENENEKKKNKDPKIYPFKEYKNKRYVNLRKVRKIEILGKTKLNKKQLKESKNILKHFEDMDLDFQKKISIQNELESKIYELNEKVNYEFKEELQKYSTEEEYNKIMETLKENQEFLDELNINPTLKNSLTTDDYQSTIDQIKENTENVFERIKEKIELPNAFQEIGKKITQSKKEFLELKKTKYYITKKKSKEFLDFLKKTKKWVDENNKKFKKLKDTEDFNLESKVIFDKIETIGKRIEGLKKKPDAKPTKWEFKDGQVITVPDNDPEKQIEYLDTKIEWKENKIKIIKNEINEHKKEITNIDDEKKKRKITKLINQKSRNADLLKEKISKLRREKTLIKRDSQKKPKIPKDDRWNGLTEDDIRKIAEQRLEEMEKDKSDSDQDSDNENNMHDEL</sequence>
<dbReference type="Pfam" id="PF00012">
    <property type="entry name" value="HSP70"/>
    <property type="match status" value="2"/>
</dbReference>
<reference evidence="6" key="1">
    <citation type="submission" date="2022-08" db="EMBL/GenBank/DDBJ databases">
        <title>Novel sulphate-reducing endosymbionts in the free-living metamonad Anaeramoeba.</title>
        <authorList>
            <person name="Jerlstrom-Hultqvist J."/>
            <person name="Cepicka I."/>
            <person name="Gallot-Lavallee L."/>
            <person name="Salas-Leiva D."/>
            <person name="Curtis B.A."/>
            <person name="Zahonova K."/>
            <person name="Pipaliya S."/>
            <person name="Dacks J."/>
            <person name="Roger A.J."/>
        </authorList>
    </citation>
    <scope>NUCLEOTIDE SEQUENCE</scope>
    <source>
        <strain evidence="6">Busselton2</strain>
    </source>
</reference>
<evidence type="ECO:0000256" key="1">
    <source>
        <dbReference type="ARBA" id="ARBA00022741"/>
    </source>
</evidence>
<keyword evidence="3" id="KW-0143">Chaperone</keyword>
<keyword evidence="5" id="KW-0732">Signal</keyword>
<keyword evidence="1" id="KW-0547">Nucleotide-binding</keyword>
<feature type="region of interest" description="Disordered" evidence="4">
    <location>
        <begin position="136"/>
        <end position="166"/>
    </location>
</feature>
<dbReference type="GO" id="GO:0030968">
    <property type="term" value="P:endoplasmic reticulum unfolded protein response"/>
    <property type="evidence" value="ECO:0007669"/>
    <property type="project" value="TreeGrafter"/>
</dbReference>
<feature type="chain" id="PRO_5044023700" evidence="5">
    <location>
        <begin position="23"/>
        <end position="1026"/>
    </location>
</feature>
<organism evidence="6 7">
    <name type="scientific">Anaeramoeba flamelloides</name>
    <dbReference type="NCBI Taxonomy" id="1746091"/>
    <lineage>
        <taxon>Eukaryota</taxon>
        <taxon>Metamonada</taxon>
        <taxon>Anaeramoebidae</taxon>
        <taxon>Anaeramoeba</taxon>
    </lineage>
</organism>
<comment type="caution">
    <text evidence="6">The sequence shown here is derived from an EMBL/GenBank/DDBJ whole genome shotgun (WGS) entry which is preliminary data.</text>
</comment>
<dbReference type="InterPro" id="IPR043129">
    <property type="entry name" value="ATPase_NBD"/>
</dbReference>
<dbReference type="Gene3D" id="3.30.30.30">
    <property type="match status" value="1"/>
</dbReference>
<proteinExistence type="predicted"/>
<evidence type="ECO:0000256" key="4">
    <source>
        <dbReference type="SAM" id="MobiDB-lite"/>
    </source>
</evidence>
<dbReference type="PANTHER" id="PTHR45639">
    <property type="entry name" value="HSC70CB, ISOFORM G-RELATED"/>
    <property type="match status" value="1"/>
</dbReference>
<feature type="region of interest" description="Disordered" evidence="4">
    <location>
        <begin position="603"/>
        <end position="640"/>
    </location>
</feature>
<feature type="compositionally biased region" description="Acidic residues" evidence="4">
    <location>
        <begin position="154"/>
        <end position="166"/>
    </location>
</feature>
<dbReference type="PANTHER" id="PTHR45639:SF3">
    <property type="entry name" value="HYPOXIA UP-REGULATED PROTEIN 1"/>
    <property type="match status" value="1"/>
</dbReference>
<dbReference type="Gene3D" id="3.30.420.40">
    <property type="match status" value="3"/>
</dbReference>
<dbReference type="GO" id="GO:0140662">
    <property type="term" value="F:ATP-dependent protein folding chaperone"/>
    <property type="evidence" value="ECO:0007669"/>
    <property type="project" value="InterPro"/>
</dbReference>
<dbReference type="CDD" id="cd10230">
    <property type="entry name" value="ASKHA_NBD_HSP70_HYOU1"/>
    <property type="match status" value="1"/>
</dbReference>
<dbReference type="GO" id="GO:0005524">
    <property type="term" value="F:ATP binding"/>
    <property type="evidence" value="ECO:0007669"/>
    <property type="project" value="UniProtKB-KW"/>
</dbReference>
<accession>A0AAV7YXW4</accession>
<dbReference type="SUPFAM" id="SSF53067">
    <property type="entry name" value="Actin-like ATPase domain"/>
    <property type="match status" value="2"/>
</dbReference>
<dbReference type="InterPro" id="IPR013126">
    <property type="entry name" value="Hsp_70_fam"/>
</dbReference>
<feature type="compositionally biased region" description="Acidic residues" evidence="4">
    <location>
        <begin position="615"/>
        <end position="632"/>
    </location>
</feature>
<dbReference type="AlphaFoldDB" id="A0AAV7YXW4"/>
<dbReference type="Proteomes" id="UP001146793">
    <property type="component" value="Unassembled WGS sequence"/>
</dbReference>
<feature type="compositionally biased region" description="Basic and acidic residues" evidence="4">
    <location>
        <begin position="139"/>
        <end position="153"/>
    </location>
</feature>
<feature type="region of interest" description="Disordered" evidence="4">
    <location>
        <begin position="967"/>
        <end position="1026"/>
    </location>
</feature>
<dbReference type="EMBL" id="JANTQA010000042">
    <property type="protein sequence ID" value="KAJ3434727.1"/>
    <property type="molecule type" value="Genomic_DNA"/>
</dbReference>
<evidence type="ECO:0000256" key="5">
    <source>
        <dbReference type="SAM" id="SignalP"/>
    </source>
</evidence>
<feature type="compositionally biased region" description="Basic and acidic residues" evidence="4">
    <location>
        <begin position="967"/>
        <end position="1012"/>
    </location>
</feature>
<gene>
    <name evidence="6" type="ORF">M0812_01848</name>
</gene>
<protein>
    <submittedName>
        <fullName evidence="6">Hypoxia up-regulated protein</fullName>
    </submittedName>
</protein>
<name>A0AAV7YXW4_9EUKA</name>
<evidence type="ECO:0000313" key="6">
    <source>
        <dbReference type="EMBL" id="KAJ3434727.1"/>
    </source>
</evidence>